<evidence type="ECO:0000313" key="3">
    <source>
        <dbReference type="EMBL" id="OEL37224.1"/>
    </source>
</evidence>
<sequence>MSTSSPARAGHGVAEEERRTGTTPVKVGRGVEVERGTGTTLVKVGHRFEEEVRGTGTSPVNVGPGGIEEKERGTGTAPVVKVKAEAGVDGGGAVINIKVKSQTSEDVFFRVKRNVKLRRLMDMYCGKHSLNPRAVKFLDPDGRHILPDQTPDDVGLEDGDEIHIVIDMHGGAGASPVRASRTCA</sequence>
<organism evidence="3 4">
    <name type="scientific">Dichanthelium oligosanthes</name>
    <dbReference type="NCBI Taxonomy" id="888268"/>
    <lineage>
        <taxon>Eukaryota</taxon>
        <taxon>Viridiplantae</taxon>
        <taxon>Streptophyta</taxon>
        <taxon>Embryophyta</taxon>
        <taxon>Tracheophyta</taxon>
        <taxon>Spermatophyta</taxon>
        <taxon>Magnoliopsida</taxon>
        <taxon>Liliopsida</taxon>
        <taxon>Poales</taxon>
        <taxon>Poaceae</taxon>
        <taxon>PACMAD clade</taxon>
        <taxon>Panicoideae</taxon>
        <taxon>Panicodae</taxon>
        <taxon>Paniceae</taxon>
        <taxon>Dichantheliinae</taxon>
        <taxon>Dichanthelium</taxon>
    </lineage>
</organism>
<evidence type="ECO:0000313" key="4">
    <source>
        <dbReference type="Proteomes" id="UP000095767"/>
    </source>
</evidence>
<dbReference type="PANTHER" id="PTHR10562">
    <property type="entry name" value="SMALL UBIQUITIN-RELATED MODIFIER"/>
    <property type="match status" value="1"/>
</dbReference>
<comment type="caution">
    <text evidence="3">The sequence shown here is derived from an EMBL/GenBank/DDBJ whole genome shotgun (WGS) entry which is preliminary data.</text>
</comment>
<keyword evidence="4" id="KW-1185">Reference proteome</keyword>
<dbReference type="InterPro" id="IPR029071">
    <property type="entry name" value="Ubiquitin-like_domsf"/>
</dbReference>
<dbReference type="Gene3D" id="3.10.20.90">
    <property type="entry name" value="Phosphatidylinositol 3-kinase Catalytic Subunit, Chain A, domain 1"/>
    <property type="match status" value="1"/>
</dbReference>
<dbReference type="Pfam" id="PF11976">
    <property type="entry name" value="Rad60-SLD"/>
    <property type="match status" value="1"/>
</dbReference>
<dbReference type="AlphaFoldDB" id="A0A1E5WIR1"/>
<dbReference type="EMBL" id="LWDX02006263">
    <property type="protein sequence ID" value="OEL37224.1"/>
    <property type="molecule type" value="Genomic_DNA"/>
</dbReference>
<dbReference type="STRING" id="888268.A0A1E5WIR1"/>
<feature type="region of interest" description="Disordered" evidence="1">
    <location>
        <begin position="1"/>
        <end position="29"/>
    </location>
</feature>
<accession>A0A1E5WIR1</accession>
<protein>
    <recommendedName>
        <fullName evidence="2">Ubiquitin-like domain-containing protein</fullName>
    </recommendedName>
</protein>
<evidence type="ECO:0000256" key="1">
    <source>
        <dbReference type="SAM" id="MobiDB-lite"/>
    </source>
</evidence>
<name>A0A1E5WIR1_9POAL</name>
<gene>
    <name evidence="3" type="ORF">BAE44_0001758</name>
</gene>
<reference evidence="3 4" key="1">
    <citation type="submission" date="2016-09" db="EMBL/GenBank/DDBJ databases">
        <title>The draft genome of Dichanthelium oligosanthes: A C3 panicoid grass species.</title>
        <authorList>
            <person name="Studer A.J."/>
            <person name="Schnable J.C."/>
            <person name="Brutnell T.P."/>
        </authorList>
    </citation>
    <scope>NUCLEOTIDE SEQUENCE [LARGE SCALE GENOMIC DNA]</scope>
    <source>
        <strain evidence="4">cv. Kellogg 1175</strain>
        <tissue evidence="3">Leaf</tissue>
    </source>
</reference>
<dbReference type="InterPro" id="IPR000626">
    <property type="entry name" value="Ubiquitin-like_dom"/>
</dbReference>
<proteinExistence type="predicted"/>
<dbReference type="OrthoDB" id="442921at2759"/>
<feature type="region of interest" description="Disordered" evidence="1">
    <location>
        <begin position="54"/>
        <end position="75"/>
    </location>
</feature>
<evidence type="ECO:0000259" key="2">
    <source>
        <dbReference type="PROSITE" id="PS50053"/>
    </source>
</evidence>
<feature type="domain" description="Ubiquitin-like" evidence="2">
    <location>
        <begin position="95"/>
        <end position="171"/>
    </location>
</feature>
<dbReference type="Proteomes" id="UP000095767">
    <property type="component" value="Unassembled WGS sequence"/>
</dbReference>
<dbReference type="PROSITE" id="PS50053">
    <property type="entry name" value="UBIQUITIN_2"/>
    <property type="match status" value="1"/>
</dbReference>
<dbReference type="InterPro" id="IPR022617">
    <property type="entry name" value="Rad60/SUMO-like_dom"/>
</dbReference>
<dbReference type="SUPFAM" id="SSF54236">
    <property type="entry name" value="Ubiquitin-like"/>
    <property type="match status" value="1"/>
</dbReference>